<sequence length="173" mass="20040">MLKLNSVSKPWIWLILLVLATLPIIYLDKSEQAIRIQGGDIDCQWSEPDFTLKWRHSVEKQYWQEYYHMDGTQLRLTKTFIQTFGAGTPSVGAVIPAPEGYIGLSSDVLLPKIHWVVSRNMQGTILGQYGSLPIYERVEDYTEIQISSEEHPKWFWLIKESCHDRHAHTKHSS</sequence>
<dbReference type="InterPro" id="IPR015001">
    <property type="entry name" value="DUF1850"/>
</dbReference>
<dbReference type="OrthoDB" id="5298197at2"/>
<evidence type="ECO:0000256" key="1">
    <source>
        <dbReference type="SAM" id="Phobius"/>
    </source>
</evidence>
<keyword evidence="1" id="KW-1133">Transmembrane helix</keyword>
<comment type="caution">
    <text evidence="2">The sequence shown here is derived from an EMBL/GenBank/DDBJ whole genome shotgun (WGS) entry which is preliminary data.</text>
</comment>
<reference evidence="2 3" key="1">
    <citation type="journal article" date="2016" name="Genome Biol. Evol.">
        <title>Comparative Genomic Analyses of the Moraxella catarrhalis Serosensitive and Seroresistant Lineages Demonstrate Their Independent Evolution.</title>
        <authorList>
            <person name="Earl J.P."/>
            <person name="de Vries S.P."/>
            <person name="Ahmed A."/>
            <person name="Powell E."/>
            <person name="Schultz M.P."/>
            <person name="Hermans P.W."/>
            <person name="Hill D.J."/>
            <person name="Zhou Z."/>
            <person name="Constantinidou C.I."/>
            <person name="Hu F.Z."/>
            <person name="Bootsma H.J."/>
            <person name="Ehrlich G.D."/>
        </authorList>
    </citation>
    <scope>NUCLEOTIDE SEQUENCE [LARGE SCALE GENOMIC DNA]</scope>
    <source>
        <strain evidence="2 3">Z7542</strain>
    </source>
</reference>
<dbReference type="AlphaFoldDB" id="A0A198UHD8"/>
<protein>
    <submittedName>
        <fullName evidence="2">DUF1850 domain-containing protein</fullName>
    </submittedName>
</protein>
<accession>A0A198UHD8</accession>
<dbReference type="EMBL" id="LXHC01000022">
    <property type="protein sequence ID" value="OAU95719.1"/>
    <property type="molecule type" value="Genomic_DNA"/>
</dbReference>
<evidence type="ECO:0000313" key="2">
    <source>
        <dbReference type="EMBL" id="OAU95719.1"/>
    </source>
</evidence>
<gene>
    <name evidence="2" type="ORF">AO384_1325</name>
</gene>
<dbReference type="RefSeq" id="WP_081261620.1">
    <property type="nucleotide sequence ID" value="NZ_LXHB01000044.1"/>
</dbReference>
<dbReference type="PATRIC" id="fig|480.237.peg.1142"/>
<keyword evidence="3" id="KW-1185">Reference proteome</keyword>
<keyword evidence="1" id="KW-0812">Transmembrane</keyword>
<dbReference type="Proteomes" id="UP000078228">
    <property type="component" value="Unassembled WGS sequence"/>
</dbReference>
<keyword evidence="1" id="KW-0472">Membrane</keyword>
<proteinExistence type="predicted"/>
<organism evidence="2 3">
    <name type="scientific">Moraxella catarrhalis</name>
    <name type="common">Branhamella catarrhalis</name>
    <dbReference type="NCBI Taxonomy" id="480"/>
    <lineage>
        <taxon>Bacteria</taxon>
        <taxon>Pseudomonadati</taxon>
        <taxon>Pseudomonadota</taxon>
        <taxon>Gammaproteobacteria</taxon>
        <taxon>Moraxellales</taxon>
        <taxon>Moraxellaceae</taxon>
        <taxon>Moraxella</taxon>
    </lineage>
</organism>
<evidence type="ECO:0000313" key="3">
    <source>
        <dbReference type="Proteomes" id="UP000078228"/>
    </source>
</evidence>
<name>A0A198UHD8_MORCA</name>
<dbReference type="Pfam" id="PF08905">
    <property type="entry name" value="DUF1850"/>
    <property type="match status" value="1"/>
</dbReference>
<feature type="transmembrane region" description="Helical" evidence="1">
    <location>
        <begin position="12"/>
        <end position="28"/>
    </location>
</feature>